<reference evidence="1" key="1">
    <citation type="submission" date="2016-01" db="EMBL/GenBank/DDBJ databases">
        <authorList>
            <person name="Peeters C."/>
        </authorList>
    </citation>
    <scope>NUCLEOTIDE SEQUENCE</scope>
    <source>
        <strain evidence="1">LMG 29321</strain>
    </source>
</reference>
<accession>A0A158EE48</accession>
<organism evidence="1 2">
    <name type="scientific">Caballeronia calidae</name>
    <dbReference type="NCBI Taxonomy" id="1777139"/>
    <lineage>
        <taxon>Bacteria</taxon>
        <taxon>Pseudomonadati</taxon>
        <taxon>Pseudomonadota</taxon>
        <taxon>Betaproteobacteria</taxon>
        <taxon>Burkholderiales</taxon>
        <taxon>Burkholderiaceae</taxon>
        <taxon>Caballeronia</taxon>
    </lineage>
</organism>
<name>A0A158EE48_9BURK</name>
<evidence type="ECO:0000313" key="1">
    <source>
        <dbReference type="EMBL" id="SAL05161.1"/>
    </source>
</evidence>
<sequence>MHIRELKKRVLAKVKLWLIQPLSDERSLSQNQKNMKFSEYTVTGKQDQSVDPLGFTQPFGALRSRFYPQFTVLSNSPVYHGVLALIYQVLSRQKITPAHGEFAQRFREAECVWGLANVAAEQSVLNVTKYQSILGGHGRTSRREVGRLNAIFRSLAYGTLGHYSNPSANWGFLDRKGMALTTLGTRLADVFAVRDGLSLREAIERWLSGDALDRDELKALGKAFGIDGAASSDERTIWQAAVAARCEKEPSAATLWQTPPDGALLKKGSDDAYEYKTLFDHLASRHTRLADSFRQAGRFEAMSAVCLFLFEREYLLCHDAGSELPAAGTLEQTLAAALAETARAYMSQDGHRDTRGLFAELAGADGHAAASAIITRHHVTHQKGKGALPYFEHGELRVRERFERRRFTALHEELNTLDSGDDQIAVLTHRYRRDWHFERAQGYARYIGVVA</sequence>
<protein>
    <submittedName>
        <fullName evidence="1">Uncharacterized protein</fullName>
    </submittedName>
</protein>
<gene>
    <name evidence="1" type="ORF">AWB78_07332</name>
</gene>
<dbReference type="AlphaFoldDB" id="A0A158EE48"/>
<keyword evidence="2" id="KW-1185">Reference proteome</keyword>
<evidence type="ECO:0000313" key="2">
    <source>
        <dbReference type="Proteomes" id="UP000071859"/>
    </source>
</evidence>
<comment type="caution">
    <text evidence="1">The sequence shown here is derived from an EMBL/GenBank/DDBJ whole genome shotgun (WGS) entry which is preliminary data.</text>
</comment>
<dbReference type="EMBL" id="FCOX02000075">
    <property type="protein sequence ID" value="SAL05161.1"/>
    <property type="molecule type" value="Genomic_DNA"/>
</dbReference>
<dbReference type="Proteomes" id="UP000071859">
    <property type="component" value="Unassembled WGS sequence"/>
</dbReference>
<proteinExistence type="predicted"/>